<name>A0A0J5MSA0_PLUGE</name>
<dbReference type="AlphaFoldDB" id="A0A0J5MSA0"/>
<protein>
    <submittedName>
        <fullName evidence="2">Uncharacterized protein</fullName>
    </submittedName>
</protein>
<organism evidence="2 3">
    <name type="scientific">Pluralibacter gergoviae</name>
    <name type="common">Enterobacter gergoviae</name>
    <dbReference type="NCBI Taxonomy" id="61647"/>
    <lineage>
        <taxon>Bacteria</taxon>
        <taxon>Pseudomonadati</taxon>
        <taxon>Pseudomonadota</taxon>
        <taxon>Gammaproteobacteria</taxon>
        <taxon>Enterobacterales</taxon>
        <taxon>Enterobacteriaceae</taxon>
        <taxon>Pluralibacter</taxon>
    </lineage>
</organism>
<evidence type="ECO:0000313" key="2">
    <source>
        <dbReference type="EMBL" id="KMK07780.1"/>
    </source>
</evidence>
<keyword evidence="3" id="KW-1185">Reference proteome</keyword>
<dbReference type="RefSeq" id="WP_048281145.1">
    <property type="nucleotide sequence ID" value="NZ_CACVCI010000001.1"/>
</dbReference>
<accession>A0A0J5MSA0</accession>
<dbReference type="Proteomes" id="UP000036196">
    <property type="component" value="Unassembled WGS sequence"/>
</dbReference>
<evidence type="ECO:0000313" key="3">
    <source>
        <dbReference type="Proteomes" id="UP000036196"/>
    </source>
</evidence>
<dbReference type="EMBL" id="ABLOKC030000052">
    <property type="protein sequence ID" value="EML1474449.1"/>
    <property type="molecule type" value="Genomic_DNA"/>
</dbReference>
<reference evidence="2 3" key="1">
    <citation type="submission" date="2015-05" db="EMBL/GenBank/DDBJ databases">
        <title>Genome sequences of Pluralibacter gergoviae.</title>
        <authorList>
            <person name="Greninger A.L."/>
            <person name="Miller S."/>
        </authorList>
    </citation>
    <scope>NUCLEOTIDE SEQUENCE [LARGE SCALE GENOMIC DNA]</scope>
    <source>
        <strain evidence="2 3">JS81F13</strain>
    </source>
</reference>
<sequence length="121" mass="13902">MSNLLRRKKLIVDGLDDSFLKEGVSIQCPLCECYINFGLYNSIDFDKIDDDIKFKMLNEMTGVKLCGEEIKEYKYKGGVLRVSKSKCHKGGESFFVVFTYNEVQPGKYESYLIGLFRIDAI</sequence>
<gene>
    <name evidence="2" type="ORF">ABW06_25115</name>
    <name evidence="1" type="ORF">QEG54_005285</name>
</gene>
<reference evidence="1" key="2">
    <citation type="submission" date="2024-02" db="EMBL/GenBank/DDBJ databases">
        <authorList>
            <consortium name="Clinical and Environmental Microbiology Branch: Whole genome sequencing antimicrobial resistance pathogens in the healthcare setting"/>
        </authorList>
    </citation>
    <scope>NUCLEOTIDE SEQUENCE</scope>
    <source>
        <strain evidence="1">2021DK-00143</strain>
    </source>
</reference>
<dbReference type="EMBL" id="LDZF01000052">
    <property type="protein sequence ID" value="KMK07780.1"/>
    <property type="molecule type" value="Genomic_DNA"/>
</dbReference>
<evidence type="ECO:0000313" key="1">
    <source>
        <dbReference type="EMBL" id="EML1474449.1"/>
    </source>
</evidence>
<dbReference type="PATRIC" id="fig|61647.15.peg.4520"/>
<proteinExistence type="predicted"/>
<comment type="caution">
    <text evidence="2">The sequence shown here is derived from an EMBL/GenBank/DDBJ whole genome shotgun (WGS) entry which is preliminary data.</text>
</comment>